<reference evidence="2 3" key="1">
    <citation type="submission" date="2018-04" db="EMBL/GenBank/DDBJ databases">
        <authorList>
            <person name="Zhang X."/>
            <person name="Yuan J."/>
            <person name="Li F."/>
            <person name="Xiang J."/>
        </authorList>
    </citation>
    <scope>NUCLEOTIDE SEQUENCE [LARGE SCALE GENOMIC DNA]</scope>
    <source>
        <tissue evidence="2">Muscle</tissue>
    </source>
</reference>
<keyword evidence="3" id="KW-1185">Reference proteome</keyword>
<evidence type="ECO:0000313" key="3">
    <source>
        <dbReference type="Proteomes" id="UP000283509"/>
    </source>
</evidence>
<feature type="region of interest" description="Disordered" evidence="1">
    <location>
        <begin position="246"/>
        <end position="404"/>
    </location>
</feature>
<dbReference type="AlphaFoldDB" id="A0A3R7MDY7"/>
<name>A0A3R7MDY7_PENVA</name>
<dbReference type="EMBL" id="QCYY01001986">
    <property type="protein sequence ID" value="ROT73812.1"/>
    <property type="molecule type" value="Genomic_DNA"/>
</dbReference>
<feature type="compositionally biased region" description="Low complexity" evidence="1">
    <location>
        <begin position="246"/>
        <end position="399"/>
    </location>
</feature>
<organism evidence="2 3">
    <name type="scientific">Penaeus vannamei</name>
    <name type="common">Whiteleg shrimp</name>
    <name type="synonym">Litopenaeus vannamei</name>
    <dbReference type="NCBI Taxonomy" id="6689"/>
    <lineage>
        <taxon>Eukaryota</taxon>
        <taxon>Metazoa</taxon>
        <taxon>Ecdysozoa</taxon>
        <taxon>Arthropoda</taxon>
        <taxon>Crustacea</taxon>
        <taxon>Multicrustacea</taxon>
        <taxon>Malacostraca</taxon>
        <taxon>Eumalacostraca</taxon>
        <taxon>Eucarida</taxon>
        <taxon>Decapoda</taxon>
        <taxon>Dendrobranchiata</taxon>
        <taxon>Penaeoidea</taxon>
        <taxon>Penaeidae</taxon>
        <taxon>Penaeus</taxon>
    </lineage>
</organism>
<dbReference type="OrthoDB" id="10610410at2759"/>
<comment type="caution">
    <text evidence="2">The sequence shown here is derived from an EMBL/GenBank/DDBJ whole genome shotgun (WGS) entry which is preliminary data.</text>
</comment>
<sequence length="627" mass="69883">MEDCDNSSSTYVQSVVIENEYDTDDLKNALHRLQEGEKSHCIIETVYAQNASSSDNSSWYYMDEHEIVWMEKEEEYNPDVHIGHGLLMVLPILAAGDSVVYIVLFRTFVDEPASPIVQIYQTFDDERACGCEDGEGENATSHNHATEVIQHFASNSNLSVGDMDLTSMTDYIAMLGSVPDHRRQYMSLTIDNEIEGEDCETTTEVSTTPEITSTEKTSATPAITTYESTTISTTESTITEISTTPETTISDTTSTTPEITASETTSVAPENTTSKISETTYTTEISTSETTSIVPETTSSKTTFTSETTTSQTISTTPETTSETTSLAPESTTSKATFTTETTTSEVLSTTPETSSSEESVSSTEITKTTSLDSTTFSITPEETSSTTPESTTTASVPPIREDEEEKIIQILQGTEYIDCDNNTSEFNQSVEIENKFDTYDLRDTLHRLQNGERCHSVLEAVYSQNSSASNSSWYYMNDHDVVWLEEEQEYESDVHIGKGLLMVLPAVTVGDSIVYLVLLRTFTDEPASPIIQIYQSFVDRSHAEESHNTTENHDIVQIFQHFSSDANINEEETDTTSWTDYILMLDAVSAYQRQLMSLIIQKEIQNEEDCVSLLRKELYPTHNIRY</sequence>
<dbReference type="Proteomes" id="UP000283509">
    <property type="component" value="Unassembled WGS sequence"/>
</dbReference>
<gene>
    <name evidence="2" type="ORF">C7M84_007722</name>
</gene>
<feature type="region of interest" description="Disordered" evidence="1">
    <location>
        <begin position="198"/>
        <end position="217"/>
    </location>
</feature>
<feature type="compositionally biased region" description="Low complexity" evidence="1">
    <location>
        <begin position="202"/>
        <end position="215"/>
    </location>
</feature>
<evidence type="ECO:0000313" key="2">
    <source>
        <dbReference type="EMBL" id="ROT73812.1"/>
    </source>
</evidence>
<reference evidence="2 3" key="2">
    <citation type="submission" date="2019-01" db="EMBL/GenBank/DDBJ databases">
        <title>The decoding of complex shrimp genome reveals the adaptation for benthos swimmer, frequently molting mechanism and breeding impact on genome.</title>
        <authorList>
            <person name="Sun Y."/>
            <person name="Gao Y."/>
            <person name="Yu Y."/>
        </authorList>
    </citation>
    <scope>NUCLEOTIDE SEQUENCE [LARGE SCALE GENOMIC DNA]</scope>
    <source>
        <tissue evidence="2">Muscle</tissue>
    </source>
</reference>
<proteinExistence type="predicted"/>
<evidence type="ECO:0000256" key="1">
    <source>
        <dbReference type="SAM" id="MobiDB-lite"/>
    </source>
</evidence>
<accession>A0A3R7MDY7</accession>
<protein>
    <submittedName>
        <fullName evidence="2">Uncharacterized protein</fullName>
    </submittedName>
</protein>